<dbReference type="Gene3D" id="3.40.50.300">
    <property type="entry name" value="P-loop containing nucleotide triphosphate hydrolases"/>
    <property type="match status" value="1"/>
</dbReference>
<evidence type="ECO:0000313" key="6">
    <source>
        <dbReference type="EMBL" id="NGN94587.1"/>
    </source>
</evidence>
<feature type="domain" description="AAA+ ATPase" evidence="3">
    <location>
        <begin position="213"/>
        <end position="377"/>
    </location>
</feature>
<evidence type="ECO:0000259" key="4">
    <source>
        <dbReference type="SMART" id="SM00862"/>
    </source>
</evidence>
<dbReference type="EMBL" id="JAALAA010000015">
    <property type="protein sequence ID" value="NGN94587.1"/>
    <property type="molecule type" value="Genomic_DNA"/>
</dbReference>
<dbReference type="InterPro" id="IPR005158">
    <property type="entry name" value="BTAD"/>
</dbReference>
<dbReference type="Proteomes" id="UP000483261">
    <property type="component" value="Unassembled WGS sequence"/>
</dbReference>
<dbReference type="SUPFAM" id="SSF52540">
    <property type="entry name" value="P-loop containing nucleoside triphosphate hydrolases"/>
    <property type="match status" value="1"/>
</dbReference>
<dbReference type="PRINTS" id="PR00364">
    <property type="entry name" value="DISEASERSIST"/>
</dbReference>
<evidence type="ECO:0000259" key="5">
    <source>
        <dbReference type="SMART" id="SM01043"/>
    </source>
</evidence>
<accession>A0A6M1RE94</accession>
<feature type="domain" description="Bacterial transcriptional activator" evidence="5">
    <location>
        <begin position="60"/>
        <end position="180"/>
    </location>
</feature>
<dbReference type="InterPro" id="IPR036388">
    <property type="entry name" value="WH-like_DNA-bd_sf"/>
</dbReference>
<sequence length="1002" mass="108335">MAAVTTLSVLDEVTWAGEPVAGERTRALLRALVEAGPRGASEAALVEEIWGRDDVPANPSKALQVVVSRARTATAAGAIERTPRGYRLGLDTDEVDAWSLRPQALRLAAEKRYAEALPLLERLDRSDPDEEVTEAMLRALAAVHGAPAALERFETYRSGLADGLGVDPSPRLRAVHAELLARDRPVRSGLRHDTDVLIGREQDTAEVSALLKGSRVVTILGPGGLGKTSLAQVIAHGAEQPVVHVVELVGVTAPDDLVSEVGSALGVRDSVAHRDRLTPEQRADVRSRIAQQLDGPPTLLVLDNCEHIVAAVADLVAFLVATVRDLTVLTTSRSPLAIGAERVYPLGRLGTYDGSELFRRRAVAARPGVHLDEDRVDEIVTRLDGLPLAIELAAVKVRAMSVDDIARRLENRFELLRGGDRSAPDRHQTLVAVIDWSWNLLSERDRRAMRWLSVFHDGFTLAAAEAMLGADAFAAIEELVDQSLLTVVEAPTGFRYRMLETVREFGRMQLIDAGEDGAARAAQRAWAAAYADAGAGRIYSPEQFDAMDELRAEESNLADILRQVLADDEAENVIRLFCALGVFWTIAGEHQRVIMLAGPVADLLAEWEPPADLLEKTRLVLALLLFGAAVTGGTGLERLMAILDRVGADAADPQLRVMLQVMQAMATTIARAGSGDPGRPLAEELTNLVADPDPEVRARAYTFLSHERENLGDPEGAIAAGTEALRLTGTAGGPWPRAMLHAQLSGLYAQLGRLGEAAHHAQEAVPVLRRLGADDDLVQTHAVLVTYAVEQGRLEEAADILAELSDEQPRGGFGSRGAVHGARAQLLLAEGRVREGLALFRQVVATMGELPFPGYADDPDLVPWRVAAEAVTVVACARHGEGADGSDIFDVLMAKAPRLVSKERHSQDYPVTGMLLLALGLWGLLRDALPRDESVRLVALAERFGYSRSFLDMRWELAVADAERLAPGMLERISAEYGERRGPALMDEARDVVERVAQRNLL</sequence>
<reference evidence="6 7" key="1">
    <citation type="submission" date="2020-02" db="EMBL/GenBank/DDBJ databases">
        <title>Whole-genome analyses of novel actinobacteria.</title>
        <authorList>
            <person name="Sahin N."/>
        </authorList>
    </citation>
    <scope>NUCLEOTIDE SEQUENCE [LARGE SCALE GENOMIC DNA]</scope>
    <source>
        <strain evidence="6 7">KC13</strain>
    </source>
</reference>
<comment type="similarity">
    <text evidence="1">Belongs to the AfsR/DnrI/RedD regulatory family.</text>
</comment>
<dbReference type="GO" id="GO:0000160">
    <property type="term" value="P:phosphorelay signal transduction system"/>
    <property type="evidence" value="ECO:0007669"/>
    <property type="project" value="InterPro"/>
</dbReference>
<dbReference type="Gene3D" id="1.25.40.10">
    <property type="entry name" value="Tetratricopeptide repeat domain"/>
    <property type="match status" value="1"/>
</dbReference>
<dbReference type="AlphaFoldDB" id="A0A6M1RE94"/>
<dbReference type="Pfam" id="PF03704">
    <property type="entry name" value="BTAD"/>
    <property type="match status" value="1"/>
</dbReference>
<dbReference type="SMART" id="SM01043">
    <property type="entry name" value="BTAD"/>
    <property type="match status" value="1"/>
</dbReference>
<dbReference type="InterPro" id="IPR003593">
    <property type="entry name" value="AAA+_ATPase"/>
</dbReference>
<dbReference type="InterPro" id="IPR001867">
    <property type="entry name" value="OmpR/PhoB-type_DNA-bd"/>
</dbReference>
<dbReference type="InterPro" id="IPR041664">
    <property type="entry name" value="AAA_16"/>
</dbReference>
<protein>
    <submittedName>
        <fullName evidence="6">AAA family ATPase</fullName>
    </submittedName>
</protein>
<gene>
    <name evidence="6" type="ORF">G5C66_17815</name>
</gene>
<proteinExistence type="inferred from homology"/>
<keyword evidence="2" id="KW-0238">DNA-binding</keyword>
<dbReference type="PANTHER" id="PTHR47691:SF3">
    <property type="entry name" value="HTH-TYPE TRANSCRIPTIONAL REGULATOR RV0890C-RELATED"/>
    <property type="match status" value="1"/>
</dbReference>
<dbReference type="Pfam" id="PF25872">
    <property type="entry name" value="HTH_77"/>
    <property type="match status" value="1"/>
</dbReference>
<dbReference type="GO" id="GO:0003677">
    <property type="term" value="F:DNA binding"/>
    <property type="evidence" value="ECO:0007669"/>
    <property type="project" value="UniProtKB-KW"/>
</dbReference>
<dbReference type="InterPro" id="IPR011990">
    <property type="entry name" value="TPR-like_helical_dom_sf"/>
</dbReference>
<dbReference type="InterPro" id="IPR058852">
    <property type="entry name" value="HTH_77"/>
</dbReference>
<dbReference type="SMART" id="SM00862">
    <property type="entry name" value="Trans_reg_C"/>
    <property type="match status" value="1"/>
</dbReference>
<comment type="caution">
    <text evidence="6">The sequence shown here is derived from an EMBL/GenBank/DDBJ whole genome shotgun (WGS) entry which is preliminary data.</text>
</comment>
<dbReference type="GO" id="GO:0006355">
    <property type="term" value="P:regulation of DNA-templated transcription"/>
    <property type="evidence" value="ECO:0007669"/>
    <property type="project" value="InterPro"/>
</dbReference>
<evidence type="ECO:0000313" key="7">
    <source>
        <dbReference type="Proteomes" id="UP000483261"/>
    </source>
</evidence>
<keyword evidence="7" id="KW-1185">Reference proteome</keyword>
<feature type="domain" description="OmpR/PhoB-type" evidence="4">
    <location>
        <begin position="17"/>
        <end position="88"/>
    </location>
</feature>
<dbReference type="Gene3D" id="1.10.10.10">
    <property type="entry name" value="Winged helix-like DNA-binding domain superfamily/Winged helix DNA-binding domain"/>
    <property type="match status" value="1"/>
</dbReference>
<organism evidence="6 7">
    <name type="scientific">Nocardioides turkmenicus</name>
    <dbReference type="NCBI Taxonomy" id="2711220"/>
    <lineage>
        <taxon>Bacteria</taxon>
        <taxon>Bacillati</taxon>
        <taxon>Actinomycetota</taxon>
        <taxon>Actinomycetes</taxon>
        <taxon>Propionibacteriales</taxon>
        <taxon>Nocardioidaceae</taxon>
        <taxon>Nocardioides</taxon>
    </lineage>
</organism>
<dbReference type="SMART" id="SM00382">
    <property type="entry name" value="AAA"/>
    <property type="match status" value="1"/>
</dbReference>
<dbReference type="Pfam" id="PF13191">
    <property type="entry name" value="AAA_16"/>
    <property type="match status" value="1"/>
</dbReference>
<evidence type="ECO:0000259" key="3">
    <source>
        <dbReference type="SMART" id="SM00382"/>
    </source>
</evidence>
<dbReference type="InterPro" id="IPR027417">
    <property type="entry name" value="P-loop_NTPase"/>
</dbReference>
<evidence type="ECO:0000256" key="1">
    <source>
        <dbReference type="ARBA" id="ARBA00005820"/>
    </source>
</evidence>
<evidence type="ECO:0000256" key="2">
    <source>
        <dbReference type="ARBA" id="ARBA00023125"/>
    </source>
</evidence>
<name>A0A6M1RE94_9ACTN</name>
<dbReference type="SUPFAM" id="SSF48452">
    <property type="entry name" value="TPR-like"/>
    <property type="match status" value="2"/>
</dbReference>
<dbReference type="PANTHER" id="PTHR47691">
    <property type="entry name" value="REGULATOR-RELATED"/>
    <property type="match status" value="1"/>
</dbReference>